<dbReference type="Pfam" id="PF04542">
    <property type="entry name" value="Sigma70_r2"/>
    <property type="match status" value="1"/>
</dbReference>
<keyword evidence="3" id="KW-0238">DNA-binding</keyword>
<dbReference type="EMBL" id="FOFB01000030">
    <property type="protein sequence ID" value="SER25028.1"/>
    <property type="molecule type" value="Genomic_DNA"/>
</dbReference>
<feature type="domain" description="RNA polymerase sigma-70 region 2" evidence="5">
    <location>
        <begin position="34"/>
        <end position="102"/>
    </location>
</feature>
<organism evidence="6 7">
    <name type="scientific">Neolewinella agarilytica</name>
    <dbReference type="NCBI Taxonomy" id="478744"/>
    <lineage>
        <taxon>Bacteria</taxon>
        <taxon>Pseudomonadati</taxon>
        <taxon>Bacteroidota</taxon>
        <taxon>Saprospiria</taxon>
        <taxon>Saprospirales</taxon>
        <taxon>Lewinellaceae</taxon>
        <taxon>Neolewinella</taxon>
    </lineage>
</organism>
<evidence type="ECO:0000313" key="6">
    <source>
        <dbReference type="EMBL" id="SER25028.1"/>
    </source>
</evidence>
<dbReference type="STRING" id="478744.SAMN05444359_13029"/>
<dbReference type="Gene3D" id="1.10.10.10">
    <property type="entry name" value="Winged helix-like DNA-binding domain superfamily/Winged helix DNA-binding domain"/>
    <property type="match status" value="1"/>
</dbReference>
<evidence type="ECO:0000256" key="4">
    <source>
        <dbReference type="ARBA" id="ARBA00023163"/>
    </source>
</evidence>
<evidence type="ECO:0000256" key="1">
    <source>
        <dbReference type="ARBA" id="ARBA00023015"/>
    </source>
</evidence>
<dbReference type="InterPro" id="IPR036388">
    <property type="entry name" value="WH-like_DNA-bd_sf"/>
</dbReference>
<dbReference type="InterPro" id="IPR013325">
    <property type="entry name" value="RNA_pol_sigma_r2"/>
</dbReference>
<keyword evidence="7" id="KW-1185">Reference proteome</keyword>
<proteinExistence type="predicted"/>
<dbReference type="PANTHER" id="PTHR43133:SF8">
    <property type="entry name" value="RNA POLYMERASE SIGMA FACTOR HI_1459-RELATED"/>
    <property type="match status" value="1"/>
</dbReference>
<dbReference type="PANTHER" id="PTHR43133">
    <property type="entry name" value="RNA POLYMERASE ECF-TYPE SIGMA FACTO"/>
    <property type="match status" value="1"/>
</dbReference>
<keyword evidence="1" id="KW-0805">Transcription regulation</keyword>
<dbReference type="GO" id="GO:0016987">
    <property type="term" value="F:sigma factor activity"/>
    <property type="evidence" value="ECO:0007669"/>
    <property type="project" value="UniProtKB-KW"/>
</dbReference>
<protein>
    <submittedName>
        <fullName evidence="6">RNA polymerase sigma factor, sigma-70 family</fullName>
    </submittedName>
</protein>
<dbReference type="AlphaFoldDB" id="A0A1H9MN30"/>
<sequence>MELTYTCQAMSPHPDHDLILALRGGNFSVLDDVYRNNAATITSWITKNSGSLADAQDVFQEGIIALHQKANDVNFVLTCPLGALLFRICQNKWLYHLRKKKREAEVRSLAPVQSEPEGNVHEMLEAVEEEDLRQRQMREAFVQLSELCQQLLRLLATGMPGADIAKKLEMTSASTVYRRRHACGERWRTLYESNKGVLS</sequence>
<dbReference type="Proteomes" id="UP000199021">
    <property type="component" value="Unassembled WGS sequence"/>
</dbReference>
<dbReference type="GO" id="GO:0003677">
    <property type="term" value="F:DNA binding"/>
    <property type="evidence" value="ECO:0007669"/>
    <property type="project" value="UniProtKB-KW"/>
</dbReference>
<keyword evidence="2" id="KW-0731">Sigma factor</keyword>
<dbReference type="SUPFAM" id="SSF88946">
    <property type="entry name" value="Sigma2 domain of RNA polymerase sigma factors"/>
    <property type="match status" value="1"/>
</dbReference>
<gene>
    <name evidence="6" type="ORF">SAMN05444359_13029</name>
</gene>
<dbReference type="InParanoid" id="A0A1H9MN30"/>
<keyword evidence="4" id="KW-0804">Transcription</keyword>
<dbReference type="NCBIfam" id="TIGR02937">
    <property type="entry name" value="sigma70-ECF"/>
    <property type="match status" value="1"/>
</dbReference>
<dbReference type="InterPro" id="IPR007627">
    <property type="entry name" value="RNA_pol_sigma70_r2"/>
</dbReference>
<evidence type="ECO:0000256" key="2">
    <source>
        <dbReference type="ARBA" id="ARBA00023082"/>
    </source>
</evidence>
<evidence type="ECO:0000313" key="7">
    <source>
        <dbReference type="Proteomes" id="UP000199021"/>
    </source>
</evidence>
<dbReference type="Gene3D" id="1.10.1740.10">
    <property type="match status" value="1"/>
</dbReference>
<reference evidence="7" key="1">
    <citation type="submission" date="2016-10" db="EMBL/GenBank/DDBJ databases">
        <authorList>
            <person name="Varghese N."/>
            <person name="Submissions S."/>
        </authorList>
    </citation>
    <scope>NUCLEOTIDE SEQUENCE [LARGE SCALE GENOMIC DNA]</scope>
    <source>
        <strain evidence="7">DSM 24740</strain>
    </source>
</reference>
<evidence type="ECO:0000259" key="5">
    <source>
        <dbReference type="Pfam" id="PF04542"/>
    </source>
</evidence>
<dbReference type="InterPro" id="IPR014284">
    <property type="entry name" value="RNA_pol_sigma-70_dom"/>
</dbReference>
<accession>A0A1H9MN30</accession>
<dbReference type="InterPro" id="IPR039425">
    <property type="entry name" value="RNA_pol_sigma-70-like"/>
</dbReference>
<dbReference type="GO" id="GO:0006352">
    <property type="term" value="P:DNA-templated transcription initiation"/>
    <property type="evidence" value="ECO:0007669"/>
    <property type="project" value="InterPro"/>
</dbReference>
<name>A0A1H9MN30_9BACT</name>
<evidence type="ECO:0000256" key="3">
    <source>
        <dbReference type="ARBA" id="ARBA00023125"/>
    </source>
</evidence>